<keyword evidence="3" id="KW-1185">Reference proteome</keyword>
<gene>
    <name evidence="2" type="ORF">MBHS_01416</name>
</gene>
<dbReference type="RefSeq" id="WP_103919472.1">
    <property type="nucleotide sequence ID" value="NZ_FMSV02000360.1"/>
</dbReference>
<sequence>MNYYIVLVLFVLSPQVLMAADSFKIISSHSTAYQANQTLSADMVITLKSGESLTLQVKGKQRCTLQGPYKKPPYCPNMAQTIAALTPTQRSVNSKQAGLWMIDADQPGVTCYPVGQNLSLWRSKVRQVEQLSIQVQHSGKRISLPWSRGQTTLKWPSQQLPLTAGGSYLLMSAQRATLVSLQAMPDNLSGAGQKSQWMAQQGCQRQLDMIAADPQSKAQLAQ</sequence>
<reference evidence="2 3" key="1">
    <citation type="submission" date="2016-10" db="EMBL/GenBank/DDBJ databases">
        <authorList>
            <person name="de Groot N.N."/>
        </authorList>
    </citation>
    <scope>NUCLEOTIDE SEQUENCE [LARGE SCALE GENOMIC DNA]</scope>
    <source>
        <strain evidence="2">MBHS1</strain>
    </source>
</reference>
<feature type="signal peptide" evidence="1">
    <location>
        <begin position="1"/>
        <end position="19"/>
    </location>
</feature>
<evidence type="ECO:0000256" key="1">
    <source>
        <dbReference type="SAM" id="SignalP"/>
    </source>
</evidence>
<evidence type="ECO:0000313" key="2">
    <source>
        <dbReference type="EMBL" id="SEH05561.1"/>
    </source>
</evidence>
<dbReference type="EMBL" id="FMSV02000360">
    <property type="protein sequence ID" value="SEH05561.1"/>
    <property type="molecule type" value="Genomic_DNA"/>
</dbReference>
<dbReference type="Proteomes" id="UP000236724">
    <property type="component" value="Unassembled WGS sequence"/>
</dbReference>
<proteinExistence type="predicted"/>
<evidence type="ECO:0000313" key="3">
    <source>
        <dbReference type="Proteomes" id="UP000236724"/>
    </source>
</evidence>
<dbReference type="AlphaFoldDB" id="A0A1H6F832"/>
<keyword evidence="1" id="KW-0732">Signal</keyword>
<protein>
    <submittedName>
        <fullName evidence="2">Uncharacterized protein</fullName>
    </submittedName>
</protein>
<dbReference type="OrthoDB" id="5624140at2"/>
<organism evidence="2 3">
    <name type="scientific">Candidatus Venteria ishoeyi</name>
    <dbReference type="NCBI Taxonomy" id="1899563"/>
    <lineage>
        <taxon>Bacteria</taxon>
        <taxon>Pseudomonadati</taxon>
        <taxon>Pseudomonadota</taxon>
        <taxon>Gammaproteobacteria</taxon>
        <taxon>Thiotrichales</taxon>
        <taxon>Thiotrichaceae</taxon>
        <taxon>Venteria</taxon>
    </lineage>
</organism>
<accession>A0A1H6F832</accession>
<name>A0A1H6F832_9GAMM</name>
<feature type="chain" id="PRO_5014906202" evidence="1">
    <location>
        <begin position="20"/>
        <end position="222"/>
    </location>
</feature>